<evidence type="ECO:0000313" key="2">
    <source>
        <dbReference type="Proteomes" id="UP001207918"/>
    </source>
</evidence>
<dbReference type="Proteomes" id="UP001207918">
    <property type="component" value="Unassembled WGS sequence"/>
</dbReference>
<evidence type="ECO:0000313" key="1">
    <source>
        <dbReference type="EMBL" id="MCW9708967.1"/>
    </source>
</evidence>
<dbReference type="EMBL" id="JAGGJA010000019">
    <property type="protein sequence ID" value="MCW9708967.1"/>
    <property type="molecule type" value="Genomic_DNA"/>
</dbReference>
<dbReference type="RefSeq" id="WP_265767785.1">
    <property type="nucleotide sequence ID" value="NZ_JAGGJA010000019.1"/>
</dbReference>
<keyword evidence="2" id="KW-1185">Reference proteome</keyword>
<evidence type="ECO:0008006" key="3">
    <source>
        <dbReference type="Google" id="ProtNLM"/>
    </source>
</evidence>
<name>A0ABT3PSX8_9BACT</name>
<gene>
    <name evidence="1" type="ORF">J6I44_19060</name>
</gene>
<sequence length="115" mass="12956">MEKLKGDIGEVLQKSIETEETVSDCVNFNFDVKIFSVKGKFCKSGIIDVTVTIAGVQIQHLHVDLSDGEYCNKVSVGVEEVKYCFYLKGSCLYTKGYVDGWLHPKQPWDEKIVCI</sequence>
<protein>
    <recommendedName>
        <fullName evidence="3">Immunity protein 50</fullName>
    </recommendedName>
</protein>
<organism evidence="1 2">
    <name type="scientific">Fodinibius salsisoli</name>
    <dbReference type="NCBI Taxonomy" id="2820877"/>
    <lineage>
        <taxon>Bacteria</taxon>
        <taxon>Pseudomonadati</taxon>
        <taxon>Balneolota</taxon>
        <taxon>Balneolia</taxon>
        <taxon>Balneolales</taxon>
        <taxon>Balneolaceae</taxon>
        <taxon>Fodinibius</taxon>
    </lineage>
</organism>
<reference evidence="1 2" key="1">
    <citation type="submission" date="2021-03" db="EMBL/GenBank/DDBJ databases">
        <title>Aliifodinibius sp. nov., a new bacterium isolated from saline soil.</title>
        <authorList>
            <person name="Galisteo C."/>
            <person name="De La Haba R."/>
            <person name="Sanchez-Porro C."/>
            <person name="Ventosa A."/>
        </authorList>
    </citation>
    <scope>NUCLEOTIDE SEQUENCE [LARGE SCALE GENOMIC DNA]</scope>
    <source>
        <strain evidence="1 2">1BSP15-2V2</strain>
    </source>
</reference>
<comment type="caution">
    <text evidence="1">The sequence shown here is derived from an EMBL/GenBank/DDBJ whole genome shotgun (WGS) entry which is preliminary data.</text>
</comment>
<accession>A0ABT3PSX8</accession>
<proteinExistence type="predicted"/>